<protein>
    <recommendedName>
        <fullName evidence="3 7">Nuclease SbcCD subunit D</fullName>
    </recommendedName>
</protein>
<dbReference type="InterPro" id="IPR026843">
    <property type="entry name" value="SbcD_C"/>
</dbReference>
<dbReference type="InterPro" id="IPR041796">
    <property type="entry name" value="Mre11_N"/>
</dbReference>
<evidence type="ECO:0000256" key="2">
    <source>
        <dbReference type="ARBA" id="ARBA00011322"/>
    </source>
</evidence>
<dbReference type="NCBIfam" id="NF008206">
    <property type="entry name" value="PRK10966.1"/>
    <property type="match status" value="1"/>
</dbReference>
<keyword evidence="5 7" id="KW-0378">Hydrolase</keyword>
<comment type="subunit">
    <text evidence="2 7">Heterodimer of SbcC and SbcD.</text>
</comment>
<name>A0A934N2G0_9GAMM</name>
<dbReference type="GO" id="GO:0006310">
    <property type="term" value="P:DNA recombination"/>
    <property type="evidence" value="ECO:0007669"/>
    <property type="project" value="UniProtKB-KW"/>
</dbReference>
<dbReference type="SUPFAM" id="SSF56300">
    <property type="entry name" value="Metallo-dependent phosphatases"/>
    <property type="match status" value="1"/>
</dbReference>
<dbReference type="InterPro" id="IPR029052">
    <property type="entry name" value="Metallo-depent_PP-like"/>
</dbReference>
<evidence type="ECO:0000256" key="3">
    <source>
        <dbReference type="ARBA" id="ARBA00013365"/>
    </source>
</evidence>
<dbReference type="Gene3D" id="3.60.21.10">
    <property type="match status" value="1"/>
</dbReference>
<dbReference type="PANTHER" id="PTHR30337:SF0">
    <property type="entry name" value="NUCLEASE SBCCD SUBUNIT D"/>
    <property type="match status" value="1"/>
</dbReference>
<dbReference type="Proteomes" id="UP000628710">
    <property type="component" value="Unassembled WGS sequence"/>
</dbReference>
<evidence type="ECO:0000256" key="7">
    <source>
        <dbReference type="RuleBase" id="RU363069"/>
    </source>
</evidence>
<sequence>MKILHTSDWHLGQHFMGKSRRDEHRAFIDWLLALVDRESIEAVIIAGDVFDTGSPPSYAREMYHQLVLDMKARHCQLVIVAGNHDSVSMLNESKSLLSYLDTQVASQGNLDDLESHVIPLKDQQGEIGAWVCAVPYLRPKDVMKSVSGQSEQDKKLSLLEQIGDFYQQVFDLACEKNASLKQAVPIIGTGHLTAMGGQVSESVRDLYVGTLEALPTSVFPKFDYLALGHIHRAQAISKDGRFRYSGSPIPLSFDELGREKSLVMIDTSAFGEQAPLMDLFEERQEPIQTQTIPNFQPMQSLKGNLKSVLKQLSALALPEEGEGQSLWLEVTVIADEYLSDVHKRLMEAIVDKPIELLRVMRKSAVEKNKDVFESRQTLSELTVKDVFEKNLQLNLEVDDEEAATLTALFNTCLVEMEESEQAELDAAEKLNANKKNTKEKQA</sequence>
<dbReference type="InterPro" id="IPR004593">
    <property type="entry name" value="SbcD"/>
</dbReference>
<comment type="similarity">
    <text evidence="1 7">Belongs to the SbcD family.</text>
</comment>
<keyword evidence="6 7" id="KW-0269">Exonuclease</keyword>
<evidence type="ECO:0000313" key="12">
    <source>
        <dbReference type="Proteomes" id="UP000628710"/>
    </source>
</evidence>
<dbReference type="RefSeq" id="WP_199467948.1">
    <property type="nucleotide sequence ID" value="NZ_JAEMNX010000008.1"/>
</dbReference>
<evidence type="ECO:0000256" key="8">
    <source>
        <dbReference type="SAM" id="MobiDB-lite"/>
    </source>
</evidence>
<keyword evidence="12" id="KW-1185">Reference proteome</keyword>
<evidence type="ECO:0000256" key="1">
    <source>
        <dbReference type="ARBA" id="ARBA00010555"/>
    </source>
</evidence>
<dbReference type="InterPro" id="IPR004843">
    <property type="entry name" value="Calcineurin-like_PHP"/>
</dbReference>
<dbReference type="GO" id="GO:0008408">
    <property type="term" value="F:3'-5' exonuclease activity"/>
    <property type="evidence" value="ECO:0007669"/>
    <property type="project" value="InterPro"/>
</dbReference>
<comment type="function">
    <text evidence="7">SbcCD cleaves DNA hairpin structures. These structures can inhibit DNA replication and are intermediates in certain DNA recombination reactions. The complex acts as a 3'-&gt;5' double strand exonuclease that can open hairpins. It also has a 5' single-strand endonuclease activity.</text>
</comment>
<dbReference type="InterPro" id="IPR050535">
    <property type="entry name" value="DNA_Repair-Maintenance_Comp"/>
</dbReference>
<gene>
    <name evidence="7 11" type="primary">sbcD</name>
    <name evidence="11" type="ORF">I8J31_08830</name>
</gene>
<dbReference type="Pfam" id="PF00149">
    <property type="entry name" value="Metallophos"/>
    <property type="match status" value="1"/>
</dbReference>
<evidence type="ECO:0000259" key="10">
    <source>
        <dbReference type="Pfam" id="PF12320"/>
    </source>
</evidence>
<dbReference type="GO" id="GO:0004519">
    <property type="term" value="F:endonuclease activity"/>
    <property type="evidence" value="ECO:0007669"/>
    <property type="project" value="UniProtKB-KW"/>
</dbReference>
<keyword evidence="4 7" id="KW-0540">Nuclease</keyword>
<dbReference type="GO" id="GO:0006260">
    <property type="term" value="P:DNA replication"/>
    <property type="evidence" value="ECO:0007669"/>
    <property type="project" value="UniProtKB-KW"/>
</dbReference>
<dbReference type="PANTHER" id="PTHR30337">
    <property type="entry name" value="COMPONENT OF ATP-DEPENDENT DSDNA EXONUCLEASE"/>
    <property type="match status" value="1"/>
</dbReference>
<evidence type="ECO:0000256" key="4">
    <source>
        <dbReference type="ARBA" id="ARBA00022722"/>
    </source>
</evidence>
<comment type="caution">
    <text evidence="11">The sequence shown here is derived from an EMBL/GenBank/DDBJ whole genome shotgun (WGS) entry which is preliminary data.</text>
</comment>
<dbReference type="EMBL" id="JAEMNX010000008">
    <property type="protein sequence ID" value="MBJ7537773.1"/>
    <property type="molecule type" value="Genomic_DNA"/>
</dbReference>
<evidence type="ECO:0000259" key="9">
    <source>
        <dbReference type="Pfam" id="PF00149"/>
    </source>
</evidence>
<evidence type="ECO:0000313" key="11">
    <source>
        <dbReference type="EMBL" id="MBJ7537773.1"/>
    </source>
</evidence>
<dbReference type="Pfam" id="PF12320">
    <property type="entry name" value="SbcD_C"/>
    <property type="match status" value="1"/>
</dbReference>
<feature type="domain" description="Nuclease SbcCD subunit D C-terminal" evidence="10">
    <location>
        <begin position="295"/>
        <end position="392"/>
    </location>
</feature>
<accession>A0A934N2G0</accession>
<proteinExistence type="inferred from homology"/>
<feature type="domain" description="Calcineurin-like phosphoesterase" evidence="9">
    <location>
        <begin position="1"/>
        <end position="99"/>
    </location>
</feature>
<dbReference type="Gene3D" id="3.30.160.720">
    <property type="match status" value="1"/>
</dbReference>
<dbReference type="AlphaFoldDB" id="A0A934N2G0"/>
<keyword evidence="7" id="KW-0235">DNA replication</keyword>
<dbReference type="CDD" id="cd00840">
    <property type="entry name" value="MPP_Mre11_N"/>
    <property type="match status" value="1"/>
</dbReference>
<keyword evidence="7" id="KW-0255">Endonuclease</keyword>
<evidence type="ECO:0000256" key="6">
    <source>
        <dbReference type="ARBA" id="ARBA00022839"/>
    </source>
</evidence>
<dbReference type="NCBIfam" id="TIGR00619">
    <property type="entry name" value="sbcd"/>
    <property type="match status" value="1"/>
</dbReference>
<feature type="region of interest" description="Disordered" evidence="8">
    <location>
        <begin position="423"/>
        <end position="442"/>
    </location>
</feature>
<evidence type="ECO:0000256" key="5">
    <source>
        <dbReference type="ARBA" id="ARBA00022801"/>
    </source>
</evidence>
<organism evidence="11 12">
    <name type="scientific">Marinomonas transparens</name>
    <dbReference type="NCBI Taxonomy" id="2795388"/>
    <lineage>
        <taxon>Bacteria</taxon>
        <taxon>Pseudomonadati</taxon>
        <taxon>Pseudomonadota</taxon>
        <taxon>Gammaproteobacteria</taxon>
        <taxon>Oceanospirillales</taxon>
        <taxon>Oceanospirillaceae</taxon>
        <taxon>Marinomonas</taxon>
    </lineage>
</organism>
<reference evidence="11" key="1">
    <citation type="submission" date="2020-12" db="EMBL/GenBank/DDBJ databases">
        <title>Marinomonas arctica sp. nov., a psychrotolerant bacterium isolated from the Arctic.</title>
        <authorList>
            <person name="Zhang Y."/>
        </authorList>
    </citation>
    <scope>NUCLEOTIDE SEQUENCE</scope>
    <source>
        <strain evidence="11">C1424</strain>
    </source>
</reference>
<keyword evidence="7" id="KW-0233">DNA recombination</keyword>